<feature type="region of interest" description="Disordered" evidence="1">
    <location>
        <begin position="210"/>
        <end position="231"/>
    </location>
</feature>
<dbReference type="Proteomes" id="UP000215127">
    <property type="component" value="Chromosome 4"/>
</dbReference>
<evidence type="ECO:0000256" key="1">
    <source>
        <dbReference type="SAM" id="MobiDB-lite"/>
    </source>
</evidence>
<feature type="region of interest" description="Disordered" evidence="1">
    <location>
        <begin position="1"/>
        <end position="25"/>
    </location>
</feature>
<evidence type="ECO:0000313" key="3">
    <source>
        <dbReference type="Proteomes" id="UP000215127"/>
    </source>
</evidence>
<dbReference type="AlphaFoldDB" id="A0A1X7RSC3"/>
<name>A0A1X7RSC3_ZYMT9</name>
<dbReference type="EMBL" id="LT853695">
    <property type="protein sequence ID" value="SMQ50308.1"/>
    <property type="molecule type" value="Genomic_DNA"/>
</dbReference>
<protein>
    <submittedName>
        <fullName evidence="2">Uncharacterized protein</fullName>
    </submittedName>
</protein>
<proteinExistence type="predicted"/>
<accession>A0A1X7RSC3</accession>
<gene>
    <name evidence="2" type="ORF">ZT3D7_G5461</name>
</gene>
<organism evidence="2 3">
    <name type="scientific">Zymoseptoria tritici (strain ST99CH_3D7)</name>
    <dbReference type="NCBI Taxonomy" id="1276538"/>
    <lineage>
        <taxon>Eukaryota</taxon>
        <taxon>Fungi</taxon>
        <taxon>Dikarya</taxon>
        <taxon>Ascomycota</taxon>
        <taxon>Pezizomycotina</taxon>
        <taxon>Dothideomycetes</taxon>
        <taxon>Dothideomycetidae</taxon>
        <taxon>Mycosphaerellales</taxon>
        <taxon>Mycosphaerellaceae</taxon>
        <taxon>Zymoseptoria</taxon>
    </lineage>
</organism>
<feature type="compositionally biased region" description="Polar residues" evidence="1">
    <location>
        <begin position="1"/>
        <end position="22"/>
    </location>
</feature>
<sequence length="231" mass="25492">MADSSASKKLPAQNGTAQSQQMEIDDKDELWREFERIVASGFENKRVEWGLPSNAPKTQDVVDFVVNSFKNGPTPSRDDFTNALIKRFFSTMIGFPRVKHWVSNGIFNRLRKLKDEVRAPVLPTKRAHDEVHAAQTTATQNMLEPGMTAKLGMSLILINNGSHAVDIEPLVAAADRMGDEAGVRPSKNVHKLSRTTGFHAPTDATIKFAQPTLPMRPNPSGNGDTDRRSDG</sequence>
<evidence type="ECO:0000313" key="2">
    <source>
        <dbReference type="EMBL" id="SMQ50308.1"/>
    </source>
</evidence>
<keyword evidence="3" id="KW-1185">Reference proteome</keyword>
<reference evidence="2 3" key="1">
    <citation type="submission" date="2016-06" db="EMBL/GenBank/DDBJ databases">
        <authorList>
            <person name="Kjaerup R.B."/>
            <person name="Dalgaard T.S."/>
            <person name="Juul-Madsen H.R."/>
        </authorList>
    </citation>
    <scope>NUCLEOTIDE SEQUENCE [LARGE SCALE GENOMIC DNA]</scope>
</reference>